<evidence type="ECO:0000313" key="2">
    <source>
        <dbReference type="EMBL" id="HHS28159.1"/>
    </source>
</evidence>
<dbReference type="AlphaFoldDB" id="A0A7V6A0Y0"/>
<keyword evidence="1" id="KW-0812">Transmembrane</keyword>
<organism evidence="2">
    <name type="scientific">Desulfobacca acetoxidans</name>
    <dbReference type="NCBI Taxonomy" id="60893"/>
    <lineage>
        <taxon>Bacteria</taxon>
        <taxon>Pseudomonadati</taxon>
        <taxon>Thermodesulfobacteriota</taxon>
        <taxon>Desulfobaccia</taxon>
        <taxon>Desulfobaccales</taxon>
        <taxon>Desulfobaccaceae</taxon>
        <taxon>Desulfobacca</taxon>
    </lineage>
</organism>
<evidence type="ECO:0000256" key="1">
    <source>
        <dbReference type="SAM" id="Phobius"/>
    </source>
</evidence>
<accession>A0A7V6A0Y0</accession>
<sequence>MPPTVRNGKLVNLLFWLEPVLALLAFNICIAAFVTEFTFLSGVAAVWKAPLRYLRLALNLTLPLVFLPVCCRLLQALINRRGKGLIGAPDWHLSLSPVKVWMVRPFQGIGLSLLFASRLLAVLQGYAGTPVSATEVLPTGYFQFGRFLVVTGLGILVSLLLSLVWALDDMGVRYRNDRTGEVRLMGRYLGVILPIGFGFFGFFNILADVPFFKALASVFQMVVTLYPPFCTLAVVHAFYLRRFGGHLLKCLRVGLTSPLKP</sequence>
<keyword evidence="1" id="KW-0472">Membrane</keyword>
<reference evidence="2" key="1">
    <citation type="journal article" date="2020" name="mSystems">
        <title>Genome- and Community-Level Interaction Insights into Carbon Utilization and Element Cycling Functions of Hydrothermarchaeota in Hydrothermal Sediment.</title>
        <authorList>
            <person name="Zhou Z."/>
            <person name="Liu Y."/>
            <person name="Xu W."/>
            <person name="Pan J."/>
            <person name="Luo Z.H."/>
            <person name="Li M."/>
        </authorList>
    </citation>
    <scope>NUCLEOTIDE SEQUENCE [LARGE SCALE GENOMIC DNA]</scope>
    <source>
        <strain evidence="2">SpSt-767</strain>
    </source>
</reference>
<protein>
    <submittedName>
        <fullName evidence="2">Uncharacterized protein</fullName>
    </submittedName>
</protein>
<feature type="transmembrane region" description="Helical" evidence="1">
    <location>
        <begin position="218"/>
        <end position="239"/>
    </location>
</feature>
<name>A0A7V6A0Y0_9BACT</name>
<gene>
    <name evidence="2" type="ORF">ENV52_00455</name>
</gene>
<feature type="transmembrane region" description="Helical" evidence="1">
    <location>
        <begin position="21"/>
        <end position="47"/>
    </location>
</feature>
<keyword evidence="1" id="KW-1133">Transmembrane helix</keyword>
<feature type="transmembrane region" description="Helical" evidence="1">
    <location>
        <begin position="147"/>
        <end position="167"/>
    </location>
</feature>
<feature type="transmembrane region" description="Helical" evidence="1">
    <location>
        <begin position="188"/>
        <end position="206"/>
    </location>
</feature>
<feature type="transmembrane region" description="Helical" evidence="1">
    <location>
        <begin position="109"/>
        <end position="127"/>
    </location>
</feature>
<dbReference type="EMBL" id="DTGR01000011">
    <property type="protein sequence ID" value="HHS28159.1"/>
    <property type="molecule type" value="Genomic_DNA"/>
</dbReference>
<comment type="caution">
    <text evidence="2">The sequence shown here is derived from an EMBL/GenBank/DDBJ whole genome shotgun (WGS) entry which is preliminary data.</text>
</comment>
<feature type="transmembrane region" description="Helical" evidence="1">
    <location>
        <begin position="53"/>
        <end position="74"/>
    </location>
</feature>
<proteinExistence type="predicted"/>